<name>A0A0F4Z6Z6_9PEZI</name>
<dbReference type="GO" id="GO:0016020">
    <property type="term" value="C:membrane"/>
    <property type="evidence" value="ECO:0007669"/>
    <property type="project" value="TreeGrafter"/>
</dbReference>
<feature type="chain" id="PRO_5002482511" description="AB hydrolase-1 domain-containing protein" evidence="1">
    <location>
        <begin position="24"/>
        <end position="326"/>
    </location>
</feature>
<dbReference type="InterPro" id="IPR029058">
    <property type="entry name" value="AB_hydrolase_fold"/>
</dbReference>
<evidence type="ECO:0000256" key="1">
    <source>
        <dbReference type="SAM" id="SignalP"/>
    </source>
</evidence>
<evidence type="ECO:0000313" key="4">
    <source>
        <dbReference type="Proteomes" id="UP000033483"/>
    </source>
</evidence>
<sequence>AIALPPALFTGLLISLWIQKCIALVVFQNRIIYMPGMPPNSSLERIEDYQRQCRGVQWREEKICAQDGTHLFLCVASVDSCRDTEKPLRPVYVLYFQGNAGSTPPRLPDLSAILTLLQTSIPNARFTLICLSYRGYWKSSGRPHEAGLNTDAAAAYSWTLAHHSRSALHAQPPLVVLWGHSIGAAIASSLAARVFAAENSQPLPLKGLVLETPFVSARAMLAALYPQKWLPYKHLWPFLRNPLDTEKSLQIIAASGRGRLKVDIVQAARDELVPESQAEQLEEQCRRLNIDVMRTSVAGAFHNEASYKPQGRMAIVAAIENALGSL</sequence>
<reference evidence="3 4" key="1">
    <citation type="submission" date="2015-03" db="EMBL/GenBank/DDBJ databases">
        <authorList>
            <person name="Radwan O."/>
            <person name="Al-Naeli F.A."/>
            <person name="Rendon G.A."/>
            <person name="Fields C."/>
        </authorList>
    </citation>
    <scope>NUCLEOTIDE SEQUENCE [LARGE SCALE GENOMIC DNA]</scope>
    <source>
        <strain evidence="3">CR-DP1</strain>
    </source>
</reference>
<dbReference type="PANTHER" id="PTHR12277">
    <property type="entry name" value="ALPHA/BETA HYDROLASE DOMAIN-CONTAINING PROTEIN"/>
    <property type="match status" value="1"/>
</dbReference>
<dbReference type="EMBL" id="LAEV01002237">
    <property type="protein sequence ID" value="KKA26272.1"/>
    <property type="molecule type" value="Genomic_DNA"/>
</dbReference>
<comment type="caution">
    <text evidence="3">The sequence shown here is derived from an EMBL/GenBank/DDBJ whole genome shotgun (WGS) entry which is preliminary data.</text>
</comment>
<dbReference type="AlphaFoldDB" id="A0A0F4Z6Z6"/>
<dbReference type="Proteomes" id="UP000033483">
    <property type="component" value="Unassembled WGS sequence"/>
</dbReference>
<dbReference type="InterPro" id="IPR000073">
    <property type="entry name" value="AB_hydrolase_1"/>
</dbReference>
<dbReference type="GO" id="GO:0008474">
    <property type="term" value="F:palmitoyl-(protein) hydrolase activity"/>
    <property type="evidence" value="ECO:0007669"/>
    <property type="project" value="TreeGrafter"/>
</dbReference>
<evidence type="ECO:0000259" key="2">
    <source>
        <dbReference type="Pfam" id="PF00561"/>
    </source>
</evidence>
<dbReference type="Gene3D" id="3.40.50.1820">
    <property type="entry name" value="alpha/beta hydrolase"/>
    <property type="match status" value="1"/>
</dbReference>
<proteinExistence type="predicted"/>
<feature type="domain" description="AB hydrolase-1" evidence="2">
    <location>
        <begin position="120"/>
        <end position="227"/>
    </location>
</feature>
<accession>A0A0F4Z6Z6</accession>
<feature type="signal peptide" evidence="1">
    <location>
        <begin position="1"/>
        <end position="23"/>
    </location>
</feature>
<protein>
    <recommendedName>
        <fullName evidence="2">AB hydrolase-1 domain-containing protein</fullName>
    </recommendedName>
</protein>
<keyword evidence="4" id="KW-1185">Reference proteome</keyword>
<evidence type="ECO:0000313" key="3">
    <source>
        <dbReference type="EMBL" id="KKA26272.1"/>
    </source>
</evidence>
<keyword evidence="1" id="KW-0732">Signal</keyword>
<dbReference type="SUPFAM" id="SSF53474">
    <property type="entry name" value="alpha/beta-Hydrolases"/>
    <property type="match status" value="1"/>
</dbReference>
<dbReference type="OrthoDB" id="10249433at2759"/>
<gene>
    <name evidence="3" type="ORF">TD95_000028</name>
</gene>
<dbReference type="Pfam" id="PF00561">
    <property type="entry name" value="Abhydrolase_1"/>
    <property type="match status" value="1"/>
</dbReference>
<organism evidence="3 4">
    <name type="scientific">Thielaviopsis punctulata</name>
    <dbReference type="NCBI Taxonomy" id="72032"/>
    <lineage>
        <taxon>Eukaryota</taxon>
        <taxon>Fungi</taxon>
        <taxon>Dikarya</taxon>
        <taxon>Ascomycota</taxon>
        <taxon>Pezizomycotina</taxon>
        <taxon>Sordariomycetes</taxon>
        <taxon>Hypocreomycetidae</taxon>
        <taxon>Microascales</taxon>
        <taxon>Ceratocystidaceae</taxon>
        <taxon>Thielaviopsis</taxon>
    </lineage>
</organism>
<feature type="non-terminal residue" evidence="3">
    <location>
        <position position="1"/>
    </location>
</feature>
<dbReference type="PANTHER" id="PTHR12277:SF64">
    <property type="entry name" value="SUPERFAMILY HYDROLASE, PUTATIVE (AFU_ORTHOLOGUE AFUA_3G01760)-RELATED"/>
    <property type="match status" value="1"/>
</dbReference>